<evidence type="ECO:0000313" key="2">
    <source>
        <dbReference type="Proteomes" id="UP000887458"/>
    </source>
</evidence>
<accession>A0ABQ8JFY2</accession>
<gene>
    <name evidence="1" type="ORF">DERP_013770</name>
</gene>
<comment type="caution">
    <text evidence="1">The sequence shown here is derived from an EMBL/GenBank/DDBJ whole genome shotgun (WGS) entry which is preliminary data.</text>
</comment>
<dbReference type="EMBL" id="NJHN03000043">
    <property type="protein sequence ID" value="KAH9421320.1"/>
    <property type="molecule type" value="Genomic_DNA"/>
</dbReference>
<keyword evidence="2" id="KW-1185">Reference proteome</keyword>
<evidence type="ECO:0000313" key="1">
    <source>
        <dbReference type="EMBL" id="KAH9421320.1"/>
    </source>
</evidence>
<reference evidence="1 2" key="1">
    <citation type="journal article" date="2018" name="J. Allergy Clin. Immunol.">
        <title>High-quality assembly of Dermatophagoides pteronyssinus genome and transcriptome reveals a wide range of novel allergens.</title>
        <authorList>
            <person name="Liu X.Y."/>
            <person name="Yang K.Y."/>
            <person name="Wang M.Q."/>
            <person name="Kwok J.S."/>
            <person name="Zeng X."/>
            <person name="Yang Z."/>
            <person name="Xiao X.J."/>
            <person name="Lau C.P."/>
            <person name="Li Y."/>
            <person name="Huang Z.M."/>
            <person name="Ba J.G."/>
            <person name="Yim A.K."/>
            <person name="Ouyang C.Y."/>
            <person name="Ngai S.M."/>
            <person name="Chan T.F."/>
            <person name="Leung E.L."/>
            <person name="Liu L."/>
            <person name="Liu Z.G."/>
            <person name="Tsui S.K."/>
        </authorList>
    </citation>
    <scope>NUCLEOTIDE SEQUENCE [LARGE SCALE GENOMIC DNA]</scope>
    <source>
        <strain evidence="1">Derp</strain>
    </source>
</reference>
<name>A0ABQ8JFY2_DERPT</name>
<protein>
    <submittedName>
        <fullName evidence="1">Uncharacterized protein</fullName>
    </submittedName>
</protein>
<proteinExistence type="predicted"/>
<organism evidence="1 2">
    <name type="scientific">Dermatophagoides pteronyssinus</name>
    <name type="common">European house dust mite</name>
    <dbReference type="NCBI Taxonomy" id="6956"/>
    <lineage>
        <taxon>Eukaryota</taxon>
        <taxon>Metazoa</taxon>
        <taxon>Ecdysozoa</taxon>
        <taxon>Arthropoda</taxon>
        <taxon>Chelicerata</taxon>
        <taxon>Arachnida</taxon>
        <taxon>Acari</taxon>
        <taxon>Acariformes</taxon>
        <taxon>Sarcoptiformes</taxon>
        <taxon>Astigmata</taxon>
        <taxon>Psoroptidia</taxon>
        <taxon>Analgoidea</taxon>
        <taxon>Pyroglyphidae</taxon>
        <taxon>Dermatophagoidinae</taxon>
        <taxon>Dermatophagoides</taxon>
    </lineage>
</organism>
<sequence length="89" mass="9687">MLPTYKRLACLVIVEPIGTGATPGVVNNAELCIALYCTGDTVSNPGGGMSQYFDVTAAPIFVFCFGFFSNQPKNLQVEQGRLLKMKFLY</sequence>
<dbReference type="Proteomes" id="UP000887458">
    <property type="component" value="Unassembled WGS sequence"/>
</dbReference>
<reference evidence="1 2" key="2">
    <citation type="journal article" date="2022" name="Mol. Biol. Evol.">
        <title>Comparative Genomics Reveals Insights into the Divergent Evolution of Astigmatic Mites and Household Pest Adaptations.</title>
        <authorList>
            <person name="Xiong Q."/>
            <person name="Wan A.T."/>
            <person name="Liu X."/>
            <person name="Fung C.S."/>
            <person name="Xiao X."/>
            <person name="Malainual N."/>
            <person name="Hou J."/>
            <person name="Wang L."/>
            <person name="Wang M."/>
            <person name="Yang K.Y."/>
            <person name="Cui Y."/>
            <person name="Leung E.L."/>
            <person name="Nong W."/>
            <person name="Shin S.K."/>
            <person name="Au S.W."/>
            <person name="Jeong K.Y."/>
            <person name="Chew F.T."/>
            <person name="Hui J.H."/>
            <person name="Leung T.F."/>
            <person name="Tungtrongchitr A."/>
            <person name="Zhong N."/>
            <person name="Liu Z."/>
            <person name="Tsui S.K."/>
        </authorList>
    </citation>
    <scope>NUCLEOTIDE SEQUENCE [LARGE SCALE GENOMIC DNA]</scope>
    <source>
        <strain evidence="1">Derp</strain>
    </source>
</reference>